<keyword evidence="1" id="KW-1133">Transmembrane helix</keyword>
<accession>A0A1H8BHQ1</accession>
<feature type="transmembrane region" description="Helical" evidence="1">
    <location>
        <begin position="21"/>
        <end position="42"/>
    </location>
</feature>
<dbReference type="Pfam" id="PF19904">
    <property type="entry name" value="DUF6377"/>
    <property type="match status" value="1"/>
</dbReference>
<name>A0A1H8BHQ1_9SPHI</name>
<keyword evidence="1" id="KW-0812">Transmembrane</keyword>
<feature type="domain" description="DUF6377" evidence="2">
    <location>
        <begin position="2"/>
        <end position="44"/>
    </location>
</feature>
<dbReference type="Proteomes" id="UP000198942">
    <property type="component" value="Unassembled WGS sequence"/>
</dbReference>
<evidence type="ECO:0000313" key="4">
    <source>
        <dbReference type="Proteomes" id="UP000198942"/>
    </source>
</evidence>
<keyword evidence="1" id="KW-0472">Membrane</keyword>
<dbReference type="AlphaFoldDB" id="A0A1H8BHQ1"/>
<keyword evidence="4" id="KW-1185">Reference proteome</keyword>
<protein>
    <recommendedName>
        <fullName evidence="2">DUF6377 domain-containing protein</fullName>
    </recommendedName>
</protein>
<proteinExistence type="predicted"/>
<evidence type="ECO:0000259" key="2">
    <source>
        <dbReference type="Pfam" id="PF19904"/>
    </source>
</evidence>
<dbReference type="EMBL" id="FOCL01000001">
    <property type="protein sequence ID" value="SEM82401.1"/>
    <property type="molecule type" value="Genomic_DNA"/>
</dbReference>
<gene>
    <name evidence="3" type="ORF">SAMN05192574_101924</name>
</gene>
<evidence type="ECO:0000256" key="1">
    <source>
        <dbReference type="SAM" id="Phobius"/>
    </source>
</evidence>
<dbReference type="RefSeq" id="WP_394332293.1">
    <property type="nucleotide sequence ID" value="NZ_FOCL01000001.1"/>
</dbReference>
<evidence type="ECO:0000313" key="3">
    <source>
        <dbReference type="EMBL" id="SEM82401.1"/>
    </source>
</evidence>
<organism evidence="3 4">
    <name type="scientific">Mucilaginibacter gossypiicola</name>
    <dbReference type="NCBI Taxonomy" id="551995"/>
    <lineage>
        <taxon>Bacteria</taxon>
        <taxon>Pseudomonadati</taxon>
        <taxon>Bacteroidota</taxon>
        <taxon>Sphingobacteriia</taxon>
        <taxon>Sphingobacteriales</taxon>
        <taxon>Sphingobacteriaceae</taxon>
        <taxon>Mucilaginibacter</taxon>
    </lineage>
</organism>
<sequence>MQIFRVIKDINIKREREEMFYRFDSIFFKLFPNFATSFNALLKPSVLY</sequence>
<reference evidence="4" key="1">
    <citation type="submission" date="2016-10" db="EMBL/GenBank/DDBJ databases">
        <authorList>
            <person name="Varghese N."/>
            <person name="Submissions S."/>
        </authorList>
    </citation>
    <scope>NUCLEOTIDE SEQUENCE [LARGE SCALE GENOMIC DNA]</scope>
    <source>
        <strain evidence="4">Gh-48</strain>
    </source>
</reference>
<dbReference type="InterPro" id="IPR045957">
    <property type="entry name" value="DUF6377"/>
</dbReference>